<sequence>MLERDHAERVQVGLRRDLGPDRLIRGHVGGRADHEPGLGEVLADAPERLGDPEVRDLDAAVGGDEQVLRLEIAMHDAGVVGVREPGQYRLQHAGDLRDRGQPDVAPQRPALEVLHCDVGRAVVLEEPMDRDDVRMPQRAGDARLREEALDQPRIRGPQVEFLERDVAVQAGLVGEIDDRHPAADS</sequence>
<accession>A0A9X3S1W4</accession>
<dbReference type="AntiFam" id="ANF00226">
    <property type="entry name" value="Shadow ORF (opposite pknB)"/>
</dbReference>
<gene>
    <name evidence="1" type="ORF">OM076_09745</name>
</gene>
<evidence type="ECO:0000313" key="2">
    <source>
        <dbReference type="Proteomes" id="UP001149140"/>
    </source>
</evidence>
<organism evidence="1 2">
    <name type="scientific">Solirubrobacter ginsenosidimutans</name>
    <dbReference type="NCBI Taxonomy" id="490573"/>
    <lineage>
        <taxon>Bacteria</taxon>
        <taxon>Bacillati</taxon>
        <taxon>Actinomycetota</taxon>
        <taxon>Thermoleophilia</taxon>
        <taxon>Solirubrobacterales</taxon>
        <taxon>Solirubrobacteraceae</taxon>
        <taxon>Solirubrobacter</taxon>
    </lineage>
</organism>
<name>A0A9X3S1W4_9ACTN</name>
<dbReference type="EMBL" id="JAPDOD010000006">
    <property type="protein sequence ID" value="MDA0160546.1"/>
    <property type="molecule type" value="Genomic_DNA"/>
</dbReference>
<evidence type="ECO:0000313" key="1">
    <source>
        <dbReference type="EMBL" id="MDA0160546.1"/>
    </source>
</evidence>
<keyword evidence="2" id="KW-1185">Reference proteome</keyword>
<dbReference type="Proteomes" id="UP001149140">
    <property type="component" value="Unassembled WGS sequence"/>
</dbReference>
<dbReference type="AlphaFoldDB" id="A0A9X3S1W4"/>
<protein>
    <submittedName>
        <fullName evidence="1">Uncharacterized protein</fullName>
    </submittedName>
</protein>
<proteinExistence type="predicted"/>
<comment type="caution">
    <text evidence="1">The sequence shown here is derived from an EMBL/GenBank/DDBJ whole genome shotgun (WGS) entry which is preliminary data.</text>
</comment>
<reference evidence="1" key="1">
    <citation type="submission" date="2022-10" db="EMBL/GenBank/DDBJ databases">
        <title>The WGS of Solirubrobacter ginsenosidimutans DSM 21036.</title>
        <authorList>
            <person name="Jiang Z."/>
        </authorList>
    </citation>
    <scope>NUCLEOTIDE SEQUENCE</scope>
    <source>
        <strain evidence="1">DSM 21036</strain>
    </source>
</reference>